<gene>
    <name evidence="2" type="ORF">TCNE_LOCUS1469</name>
</gene>
<keyword evidence="3" id="KW-1185">Reference proteome</keyword>
<dbReference type="Proteomes" id="UP000050794">
    <property type="component" value="Unassembled WGS sequence"/>
</dbReference>
<feature type="compositionally biased region" description="Polar residues" evidence="1">
    <location>
        <begin position="1"/>
        <end position="11"/>
    </location>
</feature>
<dbReference type="WBParaSite" id="TCNE_0000146801-mRNA-1">
    <property type="protein sequence ID" value="TCNE_0000146801-mRNA-1"/>
    <property type="gene ID" value="TCNE_0000146801"/>
</dbReference>
<evidence type="ECO:0000256" key="1">
    <source>
        <dbReference type="SAM" id="MobiDB-lite"/>
    </source>
</evidence>
<evidence type="ECO:0000313" key="2">
    <source>
        <dbReference type="EMBL" id="VDM26226.1"/>
    </source>
</evidence>
<dbReference type="EMBL" id="UYWY01001119">
    <property type="protein sequence ID" value="VDM26226.1"/>
    <property type="molecule type" value="Genomic_DNA"/>
</dbReference>
<feature type="region of interest" description="Disordered" evidence="1">
    <location>
        <begin position="1"/>
        <end position="26"/>
    </location>
</feature>
<evidence type="ECO:0000313" key="3">
    <source>
        <dbReference type="Proteomes" id="UP000050794"/>
    </source>
</evidence>
<name>A0A183TYZ9_TOXCA</name>
<accession>A0A183TYZ9</accession>
<organism evidence="3 4">
    <name type="scientific">Toxocara canis</name>
    <name type="common">Canine roundworm</name>
    <dbReference type="NCBI Taxonomy" id="6265"/>
    <lineage>
        <taxon>Eukaryota</taxon>
        <taxon>Metazoa</taxon>
        <taxon>Ecdysozoa</taxon>
        <taxon>Nematoda</taxon>
        <taxon>Chromadorea</taxon>
        <taxon>Rhabditida</taxon>
        <taxon>Spirurina</taxon>
        <taxon>Ascaridomorpha</taxon>
        <taxon>Ascaridoidea</taxon>
        <taxon>Toxocaridae</taxon>
        <taxon>Toxocara</taxon>
    </lineage>
</organism>
<sequence>MQVSGFQSKTAMNDEDQTMTSVEEFSESEEEHFLSFDSAPSASTSTYDDYDLTTDDTYGLLQNAFHPNIVAPQNTLAYSQSAGPNSLNGQRNGIFKCDHLQLQTSPFVSHEPFRNNLIWDQWLCCLATTLTPAQWQHYWMTYLTLFGTAALPPHLANFFDMVTHQQEQGIASNTTQKQRIHG</sequence>
<dbReference type="AlphaFoldDB" id="A0A183TYZ9"/>
<reference evidence="4" key="1">
    <citation type="submission" date="2016-06" db="UniProtKB">
        <authorList>
            <consortium name="WormBaseParasite"/>
        </authorList>
    </citation>
    <scope>IDENTIFICATION</scope>
</reference>
<evidence type="ECO:0000313" key="4">
    <source>
        <dbReference type="WBParaSite" id="TCNE_0000146801-mRNA-1"/>
    </source>
</evidence>
<protein>
    <submittedName>
        <fullName evidence="2 4">Uncharacterized protein</fullName>
    </submittedName>
</protein>
<reference evidence="2 3" key="2">
    <citation type="submission" date="2018-11" db="EMBL/GenBank/DDBJ databases">
        <authorList>
            <consortium name="Pathogen Informatics"/>
        </authorList>
    </citation>
    <scope>NUCLEOTIDE SEQUENCE [LARGE SCALE GENOMIC DNA]</scope>
</reference>
<proteinExistence type="predicted"/>